<reference evidence="6 7" key="1">
    <citation type="journal article" date="2019" name="Int. J. Syst. Evol. Microbiol.">
        <title>The Global Catalogue of Microorganisms (GCM) 10K type strain sequencing project: providing services to taxonomists for standard genome sequencing and annotation.</title>
        <authorList>
            <consortium name="The Broad Institute Genomics Platform"/>
            <consortium name="The Broad Institute Genome Sequencing Center for Infectious Disease"/>
            <person name="Wu L."/>
            <person name="Ma J."/>
        </authorList>
    </citation>
    <scope>NUCLEOTIDE SEQUENCE [LARGE SCALE GENOMIC DNA]</scope>
    <source>
        <strain evidence="6 7">JCM 16001</strain>
    </source>
</reference>
<evidence type="ECO:0000259" key="5">
    <source>
        <dbReference type="PROSITE" id="PS50151"/>
    </source>
</evidence>
<dbReference type="InterPro" id="IPR041546">
    <property type="entry name" value="ClpA/ClpB_AAA_lid"/>
</dbReference>
<keyword evidence="7" id="KW-1185">Reference proteome</keyword>
<gene>
    <name evidence="6" type="ORF">GCM10009830_47080</name>
</gene>
<dbReference type="PANTHER" id="PTHR11638">
    <property type="entry name" value="ATP-DEPENDENT CLP PROTEASE"/>
    <property type="match status" value="1"/>
</dbReference>
<evidence type="ECO:0000256" key="1">
    <source>
        <dbReference type="ARBA" id="ARBA00022737"/>
    </source>
</evidence>
<dbReference type="SMART" id="SM00382">
    <property type="entry name" value="AAA"/>
    <property type="match status" value="1"/>
</dbReference>
<evidence type="ECO:0000256" key="3">
    <source>
        <dbReference type="ARBA" id="ARBA00022840"/>
    </source>
</evidence>
<keyword evidence="3" id="KW-0067">ATP-binding</keyword>
<keyword evidence="4" id="KW-0175">Coiled coil</keyword>
<dbReference type="EMBL" id="BAAAQF010000029">
    <property type="protein sequence ID" value="GAA1693851.1"/>
    <property type="molecule type" value="Genomic_DNA"/>
</dbReference>
<evidence type="ECO:0000313" key="7">
    <source>
        <dbReference type="Proteomes" id="UP001499851"/>
    </source>
</evidence>
<dbReference type="SUPFAM" id="SSF52540">
    <property type="entry name" value="P-loop containing nucleoside triphosphate hydrolases"/>
    <property type="match status" value="1"/>
</dbReference>
<dbReference type="InterPro" id="IPR011600">
    <property type="entry name" value="Pept_C14_caspase"/>
</dbReference>
<dbReference type="Pfam" id="PF00656">
    <property type="entry name" value="Peptidase_C14"/>
    <property type="match status" value="1"/>
</dbReference>
<dbReference type="InterPro" id="IPR027417">
    <property type="entry name" value="P-loop_NTPase"/>
</dbReference>
<dbReference type="InterPro" id="IPR003593">
    <property type="entry name" value="AAA+_ATPase"/>
</dbReference>
<feature type="coiled-coil region" evidence="4">
    <location>
        <begin position="277"/>
        <end position="304"/>
    </location>
</feature>
<dbReference type="Gene3D" id="4.10.860.10">
    <property type="entry name" value="UVR domain"/>
    <property type="match status" value="1"/>
</dbReference>
<evidence type="ECO:0000313" key="6">
    <source>
        <dbReference type="EMBL" id="GAA1693851.1"/>
    </source>
</evidence>
<dbReference type="PANTHER" id="PTHR11638:SF18">
    <property type="entry name" value="HEAT SHOCK PROTEIN 104"/>
    <property type="match status" value="1"/>
</dbReference>
<dbReference type="Proteomes" id="UP001499851">
    <property type="component" value="Unassembled WGS sequence"/>
</dbReference>
<evidence type="ECO:0000256" key="2">
    <source>
        <dbReference type="ARBA" id="ARBA00022741"/>
    </source>
</evidence>
<dbReference type="SUPFAM" id="SSF52129">
    <property type="entry name" value="Caspase-like"/>
    <property type="match status" value="1"/>
</dbReference>
<keyword evidence="2" id="KW-0547">Nucleotide-binding</keyword>
<dbReference type="InterPro" id="IPR001943">
    <property type="entry name" value="UVR_dom"/>
</dbReference>
<accession>A0ABN2HUM1</accession>
<organism evidence="6 7">
    <name type="scientific">Glycomyces endophyticus</name>
    <dbReference type="NCBI Taxonomy" id="480996"/>
    <lineage>
        <taxon>Bacteria</taxon>
        <taxon>Bacillati</taxon>
        <taxon>Actinomycetota</taxon>
        <taxon>Actinomycetes</taxon>
        <taxon>Glycomycetales</taxon>
        <taxon>Glycomycetaceae</taxon>
        <taxon>Glycomyces</taxon>
    </lineage>
</organism>
<dbReference type="Pfam" id="PF13191">
    <property type="entry name" value="AAA_16"/>
    <property type="match status" value="1"/>
</dbReference>
<dbReference type="Gene3D" id="3.40.50.300">
    <property type="entry name" value="P-loop containing nucleotide triphosphate hydrolases"/>
    <property type="match status" value="1"/>
</dbReference>
<dbReference type="InterPro" id="IPR041664">
    <property type="entry name" value="AAA_16"/>
</dbReference>
<comment type="caution">
    <text evidence="6">The sequence shown here is derived from an EMBL/GenBank/DDBJ whole genome shotgun (WGS) entry which is preliminary data.</text>
</comment>
<evidence type="ECO:0000256" key="4">
    <source>
        <dbReference type="SAM" id="Coils"/>
    </source>
</evidence>
<dbReference type="PROSITE" id="PS50151">
    <property type="entry name" value="UVR"/>
    <property type="match status" value="1"/>
</dbReference>
<protein>
    <recommendedName>
        <fullName evidence="5">UVR domain-containing protein</fullName>
    </recommendedName>
</protein>
<dbReference type="Gene3D" id="3.40.50.1460">
    <property type="match status" value="1"/>
</dbReference>
<dbReference type="InterPro" id="IPR050130">
    <property type="entry name" value="ClpA_ClpB"/>
</dbReference>
<dbReference type="NCBIfam" id="NF047832">
    <property type="entry name" value="caspase_w_EACC1"/>
    <property type="match status" value="1"/>
</dbReference>
<dbReference type="Pfam" id="PF17871">
    <property type="entry name" value="AAA_lid_9"/>
    <property type="match status" value="1"/>
</dbReference>
<proteinExistence type="predicted"/>
<dbReference type="InterPro" id="IPR029030">
    <property type="entry name" value="Caspase-like_dom_sf"/>
</dbReference>
<dbReference type="CDD" id="cd00009">
    <property type="entry name" value="AAA"/>
    <property type="match status" value="1"/>
</dbReference>
<dbReference type="RefSeq" id="WP_344492104.1">
    <property type="nucleotide sequence ID" value="NZ_BAAAQF010000029.1"/>
</dbReference>
<dbReference type="Gene3D" id="1.10.8.60">
    <property type="match status" value="1"/>
</dbReference>
<sequence>MSGETNEDEADSTGDDRSELEAFFDLSALAEAGKLDTVVGRAVELDRILRALSRRKRRHLLLVGEPGVGKTALLHAIAQFLHDDRGVPKSLRDTRVAIVDLSLASKVAAVFRDQMDELAGELVSGIREFAFEGMRLKVEAEEFENLPLICIEHPEMWPGITTERESEIDFGLWALLELNVPLILTTVPDSPLAQAAAEFAAAGKIDRISVVELSAADSVEAVRIAVPELERHHGVVIEDEALPAAVELADRYITDRLLPAKAVDLLDDACALVALHLARRPRELAEAEAEIDRLQAEQAAAVAAEDFEEASALRRRITNLELRHVMLSDAWRTGELSGRSTVDPQAVLAVTAEWTGIPVEELEYEPVRSAPQGGFRATAPAEPRLPIKSASTALLLVNGRYEDAAIDDIPAVGNNLADLRSCLAHPVHGTFNPDRVFTSDTLDYSMLSAIAEESRDTTDTLLVYYSGHGFVADDGRFYLGMRSTESDKWKHTGLPYDQLRSAVIDSPAANKLIVLDCCYSGQAIDMLAGANGLGGQLDVEGTYVLTASSGTRLAHAPEGHRNSAFTAELLEILAQGLDNGSDVIRVAELYPRLRSNLAAKGFSDPQQRGTNNIGQLAIVKNPFGKDREHA</sequence>
<keyword evidence="1" id="KW-0677">Repeat</keyword>
<feature type="domain" description="UVR" evidence="5">
    <location>
        <begin position="288"/>
        <end position="323"/>
    </location>
</feature>
<name>A0ABN2HUM1_9ACTN</name>